<keyword evidence="2" id="KW-1185">Reference proteome</keyword>
<dbReference type="Proteomes" id="UP000569329">
    <property type="component" value="Unassembled WGS sequence"/>
</dbReference>
<dbReference type="AlphaFoldDB" id="A0A839DXP4"/>
<gene>
    <name evidence="1" type="ORF">FHX42_004111</name>
</gene>
<evidence type="ECO:0000313" key="2">
    <source>
        <dbReference type="Proteomes" id="UP000569329"/>
    </source>
</evidence>
<name>A0A839DXP4_9PSEU</name>
<dbReference type="SUPFAM" id="SSF55874">
    <property type="entry name" value="ATPase domain of HSP90 chaperone/DNA topoisomerase II/histidine kinase"/>
    <property type="match status" value="1"/>
</dbReference>
<sequence length="987" mass="105051">MTQADPFGTAALRDAVTRSWERSPARFREDANTEEDLRLGGYRDRLLVELAQNAADAAGSGGVLAVEHVGGELRVANTGEPLTEQGVVGLASLRASAKRDGTSVGRFGVGFAAVLAVSDEPRVLSTSGGVAFSAARTREQVAALPGAAAEMTARGGEVPVLRLAWPVEEVLTEGFTTEVRLPLRAGIDAHALLESFAEQVPDLLLALPALSEIRIGERGWRRQDLDADRVTVHGPESSESWLLHRGGGHLPGSALTGLGAEARDSTGWWACWAVPLDDEGAPVALTGDVLHTPTPTEERLSLPARLLASVPVEADRRRAASSAAADAVLDRAAECYPELIAKVAPEQRAELVPVPGFPASDVDEKLRQAVLDRLRVASWLPAADGGFVAPHEARVLDEASEELVGLLAEVIPGLIVAEFSGARHRRALSALEVRRLGAADLVEAVTGLRRSAEWWRSLYAALLPIAREETREELAALPVPLADGRTVTGVRDVLLGDGDTEPDPVALLSTLDISGLRIADPRAVHPLLERLGAHRAGPAELLDVSALADAVRHSVPDARSGTDPRPLAEAVLRLVDSVGGRDWLGALALPDADGDHRRADELLLPGAALLDVLDSEVVGGEGPLGVVADDFAARWSPELLRAVGVLDTFEVHVEEEPTEPPEGLADTERWWSGRGTEQPPERFVGVRDLDLVSDDAWPAAIRLLARERHTLEALREPGGYTSWWIARFALLAGNPPRQWRLPESEELAGLYEPVPDVGLEPEHLRLAGVCAELSVADMSDVRDLTRRLGDRNRTVRAGTALRAHRALAEAVTNGVVDSADAEPPEAVRSVTGAVVGAERAVVLDEPWLLGVLEAPLVVAGGSPEQFDAEALAELLDLPLASENAVIQVSHGGGVTQRWRDVGRVPAACELLGMPVPSGEVVLQDGLKVHTADGEQSVHWWVDGAGTVYAERTPDGLSRALAWAADRWSERFALAALLADPAAVTLLR</sequence>
<proteinExistence type="predicted"/>
<dbReference type="InterPro" id="IPR036890">
    <property type="entry name" value="HATPase_C_sf"/>
</dbReference>
<dbReference type="RefSeq" id="WP_182545934.1">
    <property type="nucleotide sequence ID" value="NZ_JACGWZ010000006.1"/>
</dbReference>
<comment type="caution">
    <text evidence="1">The sequence shown here is derived from an EMBL/GenBank/DDBJ whole genome shotgun (WGS) entry which is preliminary data.</text>
</comment>
<dbReference type="EMBL" id="JACGWZ010000006">
    <property type="protein sequence ID" value="MBA8826732.1"/>
    <property type="molecule type" value="Genomic_DNA"/>
</dbReference>
<dbReference type="NCBIfam" id="NF047352">
    <property type="entry name" value="P_loop_sacsin"/>
    <property type="match status" value="1"/>
</dbReference>
<evidence type="ECO:0000313" key="1">
    <source>
        <dbReference type="EMBL" id="MBA8826732.1"/>
    </source>
</evidence>
<evidence type="ECO:0008006" key="3">
    <source>
        <dbReference type="Google" id="ProtNLM"/>
    </source>
</evidence>
<organism evidence="1 2">
    <name type="scientific">Halosaccharopolyspora lacisalsi</name>
    <dbReference type="NCBI Taxonomy" id="1000566"/>
    <lineage>
        <taxon>Bacteria</taxon>
        <taxon>Bacillati</taxon>
        <taxon>Actinomycetota</taxon>
        <taxon>Actinomycetes</taxon>
        <taxon>Pseudonocardiales</taxon>
        <taxon>Pseudonocardiaceae</taxon>
        <taxon>Halosaccharopolyspora</taxon>
    </lineage>
</organism>
<reference evidence="1 2" key="1">
    <citation type="submission" date="2020-07" db="EMBL/GenBank/DDBJ databases">
        <title>Sequencing the genomes of 1000 actinobacteria strains.</title>
        <authorList>
            <person name="Klenk H.-P."/>
        </authorList>
    </citation>
    <scope>NUCLEOTIDE SEQUENCE [LARGE SCALE GENOMIC DNA]</scope>
    <source>
        <strain evidence="1 2">DSM 45975</strain>
    </source>
</reference>
<protein>
    <recommendedName>
        <fullName evidence="3">ATP-binding protein</fullName>
    </recommendedName>
</protein>
<accession>A0A839DXP4</accession>